<name>A0A3N0B055_9ACTN</name>
<dbReference type="GO" id="GO:0046872">
    <property type="term" value="F:metal ion binding"/>
    <property type="evidence" value="ECO:0007669"/>
    <property type="project" value="UniProtKB-KW"/>
</dbReference>
<feature type="domain" description="4Fe-4S ferredoxin-type" evidence="8">
    <location>
        <begin position="236"/>
        <end position="265"/>
    </location>
</feature>
<keyword evidence="2" id="KW-0004">4Fe-4S</keyword>
<dbReference type="EMBL" id="QIBX01000008">
    <property type="protein sequence ID" value="RNL40220.1"/>
    <property type="molecule type" value="Genomic_DNA"/>
</dbReference>
<keyword evidence="6" id="KW-0411">Iron-sulfur</keyword>
<dbReference type="GO" id="GO:0000786">
    <property type="term" value="C:nucleosome"/>
    <property type="evidence" value="ECO:0007669"/>
    <property type="project" value="InterPro"/>
</dbReference>
<keyword evidence="7" id="KW-0812">Transmembrane</keyword>
<dbReference type="Pfam" id="PF12801">
    <property type="entry name" value="Fer4_5"/>
    <property type="match status" value="3"/>
</dbReference>
<feature type="transmembrane region" description="Helical" evidence="7">
    <location>
        <begin position="194"/>
        <end position="213"/>
    </location>
</feature>
<keyword evidence="1" id="KW-0813">Transport</keyword>
<dbReference type="Proteomes" id="UP000269591">
    <property type="component" value="Unassembled WGS sequence"/>
</dbReference>
<dbReference type="SUPFAM" id="SSF54862">
    <property type="entry name" value="4Fe-4S ferredoxins"/>
    <property type="match status" value="1"/>
</dbReference>
<keyword evidence="7" id="KW-1133">Transmembrane helix</keyword>
<dbReference type="InterPro" id="IPR017900">
    <property type="entry name" value="4Fe4S_Fe_S_CS"/>
</dbReference>
<reference evidence="10" key="1">
    <citation type="submission" date="2018-05" db="EMBL/GenBank/DDBJ databases">
        <title>Genome Sequencing of selected type strains of the family Eggerthellaceae.</title>
        <authorList>
            <person name="Danylec N."/>
            <person name="Stoll D.A."/>
            <person name="Doetsch A."/>
            <person name="Huch M."/>
        </authorList>
    </citation>
    <scope>NUCLEOTIDE SEQUENCE [LARGE SCALE GENOMIC DNA]</scope>
    <source>
        <strain evidence="10">DSM 24851</strain>
    </source>
</reference>
<organism evidence="9 10">
    <name type="scientific">Slackia equolifaciens</name>
    <dbReference type="NCBI Taxonomy" id="498718"/>
    <lineage>
        <taxon>Bacteria</taxon>
        <taxon>Bacillati</taxon>
        <taxon>Actinomycetota</taxon>
        <taxon>Coriobacteriia</taxon>
        <taxon>Eggerthellales</taxon>
        <taxon>Eggerthellaceae</taxon>
        <taxon>Slackia</taxon>
    </lineage>
</organism>
<evidence type="ECO:0000259" key="8">
    <source>
        <dbReference type="PROSITE" id="PS51379"/>
    </source>
</evidence>
<keyword evidence="10" id="KW-1185">Reference proteome</keyword>
<comment type="caution">
    <text evidence="9">The sequence shown here is derived from an EMBL/GenBank/DDBJ whole genome shotgun (WGS) entry which is preliminary data.</text>
</comment>
<feature type="transmembrane region" description="Helical" evidence="7">
    <location>
        <begin position="162"/>
        <end position="182"/>
    </location>
</feature>
<dbReference type="InterPro" id="IPR019809">
    <property type="entry name" value="Histone_H4_CS"/>
</dbReference>
<evidence type="ECO:0000313" key="9">
    <source>
        <dbReference type="EMBL" id="RNL40220.1"/>
    </source>
</evidence>
<dbReference type="Gene3D" id="3.30.70.20">
    <property type="match status" value="1"/>
</dbReference>
<evidence type="ECO:0000256" key="5">
    <source>
        <dbReference type="ARBA" id="ARBA00023004"/>
    </source>
</evidence>
<evidence type="ECO:0000256" key="1">
    <source>
        <dbReference type="ARBA" id="ARBA00022448"/>
    </source>
</evidence>
<evidence type="ECO:0000256" key="6">
    <source>
        <dbReference type="ARBA" id="ARBA00023014"/>
    </source>
</evidence>
<accession>A0A3N0B055</accession>
<gene>
    <name evidence="9" type="ORF">DMP06_05635</name>
</gene>
<dbReference type="AlphaFoldDB" id="A0A3N0B055"/>
<dbReference type="OrthoDB" id="9784262at2"/>
<proteinExistence type="predicted"/>
<dbReference type="GO" id="GO:0051539">
    <property type="term" value="F:4 iron, 4 sulfur cluster binding"/>
    <property type="evidence" value="ECO:0007669"/>
    <property type="project" value="UniProtKB-KW"/>
</dbReference>
<keyword evidence="4" id="KW-0249">Electron transport</keyword>
<dbReference type="RefSeq" id="WP_123208770.1">
    <property type="nucleotide sequence ID" value="NZ_JBHTHO010000023.1"/>
</dbReference>
<dbReference type="PROSITE" id="PS00047">
    <property type="entry name" value="HISTONE_H4"/>
    <property type="match status" value="1"/>
</dbReference>
<dbReference type="Pfam" id="PF00037">
    <property type="entry name" value="Fer4"/>
    <property type="match status" value="1"/>
</dbReference>
<keyword evidence="5" id="KW-0408">Iron</keyword>
<dbReference type="PANTHER" id="PTHR30176:SF3">
    <property type="entry name" value="FERREDOXIN-TYPE PROTEIN NAPH"/>
    <property type="match status" value="1"/>
</dbReference>
<feature type="domain" description="4Fe-4S ferredoxin-type" evidence="8">
    <location>
        <begin position="266"/>
        <end position="287"/>
    </location>
</feature>
<evidence type="ECO:0000256" key="4">
    <source>
        <dbReference type="ARBA" id="ARBA00022982"/>
    </source>
</evidence>
<evidence type="ECO:0000313" key="10">
    <source>
        <dbReference type="Proteomes" id="UP000269591"/>
    </source>
</evidence>
<dbReference type="PANTHER" id="PTHR30176">
    <property type="entry name" value="FERREDOXIN-TYPE PROTEIN NAPH"/>
    <property type="match status" value="1"/>
</dbReference>
<evidence type="ECO:0000256" key="3">
    <source>
        <dbReference type="ARBA" id="ARBA00022723"/>
    </source>
</evidence>
<keyword evidence="3" id="KW-0479">Metal-binding</keyword>
<evidence type="ECO:0000256" key="7">
    <source>
        <dbReference type="SAM" id="Phobius"/>
    </source>
</evidence>
<dbReference type="PROSITE" id="PS00198">
    <property type="entry name" value="4FE4S_FER_1"/>
    <property type="match status" value="1"/>
</dbReference>
<evidence type="ECO:0000256" key="2">
    <source>
        <dbReference type="ARBA" id="ARBA00022485"/>
    </source>
</evidence>
<dbReference type="InterPro" id="IPR017896">
    <property type="entry name" value="4Fe4S_Fe-S-bd"/>
</dbReference>
<dbReference type="InterPro" id="IPR051684">
    <property type="entry name" value="Electron_Trans/Redox"/>
</dbReference>
<dbReference type="PROSITE" id="PS51379">
    <property type="entry name" value="4FE4S_FER_2"/>
    <property type="match status" value="2"/>
</dbReference>
<feature type="transmembrane region" description="Helical" evidence="7">
    <location>
        <begin position="138"/>
        <end position="156"/>
    </location>
</feature>
<keyword evidence="7" id="KW-0472">Membrane</keyword>
<sequence>MADGNNKGRSGKGPGAKRHLIQLLAALLYNLDFQSIATLSVGRAPSKSVCAPGLHCYSCPGAAAACPIGSLQQAFASSSLPMGFYVGGTLLAFGALAGRTICGWACPFGFLQDMLDKLGRALHIPEVRKGTWSRRLSWFKYVMLALVIAGPLITLANDGLGKPLFCSLVCPAGTLPGIALVASSPSLQGMVGLLFSWKVSLLLALVTAALFLYRPFCRFLCPLGALYGFFNRFCVLRYVVDATACTNCGACVETCRMDVRQVSDRECIQCGACKDACEFGAIRFSVGMRKRDASPQAPSVERTHHDE</sequence>
<protein>
    <submittedName>
        <fullName evidence="9">4Fe-4S ferredoxin</fullName>
    </submittedName>
</protein>
<dbReference type="GO" id="GO:0005886">
    <property type="term" value="C:plasma membrane"/>
    <property type="evidence" value="ECO:0007669"/>
    <property type="project" value="TreeGrafter"/>
</dbReference>
<dbReference type="GO" id="GO:0003677">
    <property type="term" value="F:DNA binding"/>
    <property type="evidence" value="ECO:0007669"/>
    <property type="project" value="InterPro"/>
</dbReference>